<dbReference type="Proteomes" id="UP001205861">
    <property type="component" value="Unassembled WGS sequence"/>
</dbReference>
<organism evidence="2 3">
    <name type="scientific">Massilia solisilvae</name>
    <dbReference type="NCBI Taxonomy" id="1811225"/>
    <lineage>
        <taxon>Bacteria</taxon>
        <taxon>Pseudomonadati</taxon>
        <taxon>Pseudomonadota</taxon>
        <taxon>Betaproteobacteria</taxon>
        <taxon>Burkholderiales</taxon>
        <taxon>Oxalobacteraceae</taxon>
        <taxon>Telluria group</taxon>
        <taxon>Massilia</taxon>
    </lineage>
</organism>
<accession>A0ABT2BSR3</accession>
<feature type="region of interest" description="Disordered" evidence="1">
    <location>
        <begin position="1"/>
        <end position="23"/>
    </location>
</feature>
<sequence>YTLHFANGQKKNGTLDSNGMAEERNLPDTVDKVVYHNPPSAQDEPRPTVGDLLSELEPLVAREPKIMNANPDHGGN</sequence>
<dbReference type="EMBL" id="JANUGV010000023">
    <property type="protein sequence ID" value="MCS0611115.1"/>
    <property type="molecule type" value="Genomic_DNA"/>
</dbReference>
<dbReference type="RefSeq" id="WP_258858643.1">
    <property type="nucleotide sequence ID" value="NZ_JANUGV010000023.1"/>
</dbReference>
<keyword evidence="3" id="KW-1185">Reference proteome</keyword>
<proteinExistence type="predicted"/>
<comment type="caution">
    <text evidence="2">The sequence shown here is derived from an EMBL/GenBank/DDBJ whole genome shotgun (WGS) entry which is preliminary data.</text>
</comment>
<reference evidence="2 3" key="1">
    <citation type="submission" date="2022-08" db="EMBL/GenBank/DDBJ databases">
        <title>Reclassification of Massilia species as members of the genera Telluria, Duganella, Pseudoduganella, Mokoshia gen. nov. and Zemynaea gen. nov. using orthogonal and non-orthogonal genome-based approaches.</title>
        <authorList>
            <person name="Bowman J.P."/>
        </authorList>
    </citation>
    <scope>NUCLEOTIDE SEQUENCE [LARGE SCALE GENOMIC DNA]</scope>
    <source>
        <strain evidence="2 3">JCM 31607</strain>
    </source>
</reference>
<evidence type="ECO:0000256" key="1">
    <source>
        <dbReference type="SAM" id="MobiDB-lite"/>
    </source>
</evidence>
<evidence type="ECO:0000313" key="3">
    <source>
        <dbReference type="Proteomes" id="UP001205861"/>
    </source>
</evidence>
<feature type="non-terminal residue" evidence="2">
    <location>
        <position position="1"/>
    </location>
</feature>
<protein>
    <submittedName>
        <fullName evidence="2">Uncharacterized protein</fullName>
    </submittedName>
</protein>
<evidence type="ECO:0000313" key="2">
    <source>
        <dbReference type="EMBL" id="MCS0611115.1"/>
    </source>
</evidence>
<name>A0ABT2BSR3_9BURK</name>
<gene>
    <name evidence="2" type="ORF">NX773_23440</name>
</gene>